<dbReference type="PANTHER" id="PTHR12703">
    <property type="entry name" value="TRANSMEMBRANE PROTEIN 33"/>
    <property type="match status" value="1"/>
</dbReference>
<keyword evidence="3 7" id="KW-0812">Transmembrane</keyword>
<proteinExistence type="inferred from homology"/>
<dbReference type="GO" id="GO:0071786">
    <property type="term" value="P:endoplasmic reticulum tubular network organization"/>
    <property type="evidence" value="ECO:0007669"/>
    <property type="project" value="TreeGrafter"/>
</dbReference>
<sequence>MPSQSGCVMKRCLQRHWARCCLPQVLPSATTIKETVSLLSCVVSQQLPQLSLSLSLLFQKTYLVLLLVLPTNTALVQLRRHRQNPLTTTAPRPASPKNSALHRSIRSPSSFSRPFSVLSLTSRPLSALLPLRSRSLEPSFLLSLRTSPVPKKTTHTFRSHGSTSSVELAFGREAEGLGPDSTRNMVPVWSNLRYPHTRCYPPSDDIRKARLGENKPADWLRHVTLLLSVFRYLLSYITFNYYSSSAQVSYRLAFLSAAATYGIVVYKGHIARGRLQGSVPNIAVKLAGDENVQYLGMAIVWLYSRQVPLALLPFSVYSIFHVATYSRAHLIPTLQPPAQGAGSASPSSPGAAKPAASPLADTIGRFVKQYYDASMDLVAGLEMALLFRLALGVLTFSKGSILLFFIYVAFFRARYTQSSFVQQAVRHFTARVDASVSHQSTPPAVRQGWETFKGVVRQAYESTDLGRLTSGAQGKKPQ</sequence>
<dbReference type="HOGENOM" id="CLU_571048_0_0_1"/>
<dbReference type="Pfam" id="PF03661">
    <property type="entry name" value="TMEM33_Pom33"/>
    <property type="match status" value="1"/>
</dbReference>
<dbReference type="GO" id="GO:0016020">
    <property type="term" value="C:membrane"/>
    <property type="evidence" value="ECO:0007669"/>
    <property type="project" value="UniProtKB-SubCell"/>
</dbReference>
<organism evidence="8 9">
    <name type="scientific">Aspergillus oryzae (strain 3.042)</name>
    <name type="common">Yellow koji mold</name>
    <dbReference type="NCBI Taxonomy" id="1160506"/>
    <lineage>
        <taxon>Eukaryota</taxon>
        <taxon>Fungi</taxon>
        <taxon>Dikarya</taxon>
        <taxon>Ascomycota</taxon>
        <taxon>Pezizomycotina</taxon>
        <taxon>Eurotiomycetes</taxon>
        <taxon>Eurotiomycetidae</taxon>
        <taxon>Eurotiales</taxon>
        <taxon>Aspergillaceae</taxon>
        <taxon>Aspergillus</taxon>
        <taxon>Aspergillus subgen. Circumdati</taxon>
    </lineage>
</organism>
<evidence type="ECO:0000256" key="3">
    <source>
        <dbReference type="ARBA" id="ARBA00022692"/>
    </source>
</evidence>
<evidence type="ECO:0000313" key="9">
    <source>
        <dbReference type="Proteomes" id="UP000002812"/>
    </source>
</evidence>
<comment type="caution">
    <text evidence="8">The sequence shown here is derived from an EMBL/GenBank/DDBJ whole genome shotgun (WGS) entry which is preliminary data.</text>
</comment>
<dbReference type="GO" id="GO:0005783">
    <property type="term" value="C:endoplasmic reticulum"/>
    <property type="evidence" value="ECO:0007669"/>
    <property type="project" value="TreeGrafter"/>
</dbReference>
<feature type="transmembrane region" description="Helical" evidence="7">
    <location>
        <begin position="385"/>
        <end position="410"/>
    </location>
</feature>
<dbReference type="OrthoDB" id="5581259at2759"/>
<comment type="subcellular location">
    <subcellularLocation>
        <location evidence="1">Membrane</location>
        <topology evidence="1">Multi-pass membrane protein</topology>
    </subcellularLocation>
</comment>
<protein>
    <submittedName>
        <fullName evidence="8">Putative integral membrane protein</fullName>
    </submittedName>
</protein>
<reference evidence="9" key="2">
    <citation type="submission" date="2012-06" db="EMBL/GenBank/DDBJ databases">
        <title>Comparative genomic analyses of Aspergillus oryzae 3.042 and A. oryzae RIB40 for soy-sauce fermentation.</title>
        <authorList>
            <person name="Zhao G."/>
            <person name="Hou L."/>
            <person name="Wang C."/>
            <person name="Cao X."/>
        </authorList>
    </citation>
    <scope>NUCLEOTIDE SEQUENCE [LARGE SCALE GENOMIC DNA]</scope>
    <source>
        <strain evidence="9">3.042</strain>
    </source>
</reference>
<dbReference type="InterPro" id="IPR051645">
    <property type="entry name" value="PER33/POM33_regulator"/>
</dbReference>
<dbReference type="PANTHER" id="PTHR12703:SF4">
    <property type="entry name" value="TRANSMEMBRANE PROTEIN 33"/>
    <property type="match status" value="1"/>
</dbReference>
<feature type="region of interest" description="Disordered" evidence="6">
    <location>
        <begin position="83"/>
        <end position="107"/>
    </location>
</feature>
<name>I8TT82_ASPO3</name>
<evidence type="ECO:0000256" key="5">
    <source>
        <dbReference type="ARBA" id="ARBA00023136"/>
    </source>
</evidence>
<reference evidence="8 9" key="1">
    <citation type="journal article" date="2012" name="Eukaryot. Cell">
        <title>Draft genome sequence of Aspergillus oryzae strain 3.042.</title>
        <authorList>
            <person name="Zhao G."/>
            <person name="Yao Y."/>
            <person name="Qi W."/>
            <person name="Wang C."/>
            <person name="Hou L."/>
            <person name="Zeng B."/>
            <person name="Cao X."/>
        </authorList>
    </citation>
    <scope>NUCLEOTIDE SEQUENCE [LARGE SCALE GENOMIC DNA]</scope>
    <source>
        <strain evidence="8 9">3.042</strain>
    </source>
</reference>
<dbReference type="InterPro" id="IPR005344">
    <property type="entry name" value="TMEM33/Pom33"/>
</dbReference>
<gene>
    <name evidence="8" type="ORF">Ao3042_06297</name>
</gene>
<evidence type="ECO:0000256" key="4">
    <source>
        <dbReference type="ARBA" id="ARBA00022989"/>
    </source>
</evidence>
<comment type="similarity">
    <text evidence="2">Belongs to the PER33/POM33 family.</text>
</comment>
<dbReference type="EMBL" id="AKHY01000147">
    <property type="protein sequence ID" value="EIT77525.1"/>
    <property type="molecule type" value="Genomic_DNA"/>
</dbReference>
<keyword evidence="5 7" id="KW-0472">Membrane</keyword>
<evidence type="ECO:0000256" key="2">
    <source>
        <dbReference type="ARBA" id="ARBA00007322"/>
    </source>
</evidence>
<accession>I8TT82</accession>
<evidence type="ECO:0000313" key="8">
    <source>
        <dbReference type="EMBL" id="EIT77525.1"/>
    </source>
</evidence>
<feature type="region of interest" description="Disordered" evidence="6">
    <location>
        <begin position="337"/>
        <end position="356"/>
    </location>
</feature>
<evidence type="ECO:0000256" key="1">
    <source>
        <dbReference type="ARBA" id="ARBA00004141"/>
    </source>
</evidence>
<dbReference type="Proteomes" id="UP000002812">
    <property type="component" value="Unassembled WGS sequence"/>
</dbReference>
<evidence type="ECO:0000256" key="6">
    <source>
        <dbReference type="SAM" id="MobiDB-lite"/>
    </source>
</evidence>
<dbReference type="GO" id="GO:0061024">
    <property type="term" value="P:membrane organization"/>
    <property type="evidence" value="ECO:0007669"/>
    <property type="project" value="TreeGrafter"/>
</dbReference>
<evidence type="ECO:0000256" key="7">
    <source>
        <dbReference type="SAM" id="Phobius"/>
    </source>
</evidence>
<keyword evidence="4 7" id="KW-1133">Transmembrane helix</keyword>
<dbReference type="AlphaFoldDB" id="I8TT82"/>